<accession>A0A511FJI0</accession>
<evidence type="ECO:0000313" key="3">
    <source>
        <dbReference type="EMBL" id="GEL48734.1"/>
    </source>
</evidence>
<dbReference type="Gene3D" id="2.30.30.110">
    <property type="match status" value="1"/>
</dbReference>
<dbReference type="InterPro" id="IPR003477">
    <property type="entry name" value="PemK-like"/>
</dbReference>
<organism evidence="3 5">
    <name type="scientific">Cellulomonas hominis</name>
    <dbReference type="NCBI Taxonomy" id="156981"/>
    <lineage>
        <taxon>Bacteria</taxon>
        <taxon>Bacillati</taxon>
        <taxon>Actinomycetota</taxon>
        <taxon>Actinomycetes</taxon>
        <taxon>Micrococcales</taxon>
        <taxon>Cellulomonadaceae</taxon>
        <taxon>Cellulomonas</taxon>
    </lineage>
</organism>
<dbReference type="RefSeq" id="WP_146840724.1">
    <property type="nucleotide sequence ID" value="NZ_BJVQ01000104.1"/>
</dbReference>
<dbReference type="Proteomes" id="UP000564629">
    <property type="component" value="Unassembled WGS sequence"/>
</dbReference>
<dbReference type="SUPFAM" id="SSF50118">
    <property type="entry name" value="Cell growth inhibitor/plasmid maintenance toxic component"/>
    <property type="match status" value="1"/>
</dbReference>
<dbReference type="OrthoDB" id="5419693at2"/>
<evidence type="ECO:0000313" key="5">
    <source>
        <dbReference type="Proteomes" id="UP000321723"/>
    </source>
</evidence>
<name>A0A511FJI0_9CELL</name>
<dbReference type="GO" id="GO:0016075">
    <property type="term" value="P:rRNA catabolic process"/>
    <property type="evidence" value="ECO:0007669"/>
    <property type="project" value="TreeGrafter"/>
</dbReference>
<dbReference type="EMBL" id="JACHDN010000001">
    <property type="protein sequence ID" value="MBB5474166.1"/>
    <property type="molecule type" value="Genomic_DNA"/>
</dbReference>
<dbReference type="GO" id="GO:0003677">
    <property type="term" value="F:DNA binding"/>
    <property type="evidence" value="ECO:0007669"/>
    <property type="project" value="InterPro"/>
</dbReference>
<dbReference type="AlphaFoldDB" id="A0A511FJI0"/>
<evidence type="ECO:0000313" key="4">
    <source>
        <dbReference type="EMBL" id="MBB5474166.1"/>
    </source>
</evidence>
<dbReference type="EC" id="3.1.-.-" evidence="4"/>
<keyword evidence="2" id="KW-1277">Toxin-antitoxin system</keyword>
<evidence type="ECO:0000256" key="1">
    <source>
        <dbReference type="ARBA" id="ARBA00007521"/>
    </source>
</evidence>
<reference evidence="3 5" key="1">
    <citation type="submission" date="2019-07" db="EMBL/GenBank/DDBJ databases">
        <title>Whole genome shotgun sequence of Cellulomonas hominis NBRC 16055.</title>
        <authorList>
            <person name="Hosoyama A."/>
            <person name="Uohara A."/>
            <person name="Ohji S."/>
            <person name="Ichikawa N."/>
        </authorList>
    </citation>
    <scope>NUCLEOTIDE SEQUENCE [LARGE SCALE GENOMIC DNA]</scope>
    <source>
        <strain evidence="3 5">NBRC 16055</strain>
    </source>
</reference>
<proteinExistence type="inferred from homology"/>
<dbReference type="PANTHER" id="PTHR33988">
    <property type="entry name" value="ENDORIBONUCLEASE MAZF-RELATED"/>
    <property type="match status" value="1"/>
</dbReference>
<keyword evidence="4" id="KW-0378">Hydrolase</keyword>
<dbReference type="Proteomes" id="UP000321723">
    <property type="component" value="Unassembled WGS sequence"/>
</dbReference>
<comment type="caution">
    <text evidence="3">The sequence shown here is derived from an EMBL/GenBank/DDBJ whole genome shotgun (WGS) entry which is preliminary data.</text>
</comment>
<keyword evidence="5" id="KW-1185">Reference proteome</keyword>
<reference evidence="4 6" key="2">
    <citation type="submission" date="2020-08" db="EMBL/GenBank/DDBJ databases">
        <title>Sequencing the genomes of 1000 actinobacteria strains.</title>
        <authorList>
            <person name="Klenk H.-P."/>
        </authorList>
    </citation>
    <scope>NUCLEOTIDE SEQUENCE [LARGE SCALE GENOMIC DNA]</scope>
    <source>
        <strain evidence="4 6">DSM 9581</strain>
    </source>
</reference>
<comment type="similarity">
    <text evidence="1">Belongs to the PemK/MazF family.</text>
</comment>
<gene>
    <name evidence="3" type="ORF">CHO01_38500</name>
    <name evidence="4" type="ORF">HNR08_002902</name>
</gene>
<evidence type="ECO:0000256" key="2">
    <source>
        <dbReference type="ARBA" id="ARBA00022649"/>
    </source>
</evidence>
<evidence type="ECO:0000313" key="6">
    <source>
        <dbReference type="Proteomes" id="UP000564629"/>
    </source>
</evidence>
<dbReference type="EMBL" id="BJVQ01000104">
    <property type="protein sequence ID" value="GEL48734.1"/>
    <property type="molecule type" value="Genomic_DNA"/>
</dbReference>
<dbReference type="Pfam" id="PF02452">
    <property type="entry name" value="PemK_toxin"/>
    <property type="match status" value="1"/>
</dbReference>
<sequence length="101" mass="10525">MRAIHLAALDKTRPVVVLTREPVRPYVGRVTVAPITSTARGLGTEVAVGPENGLDGASVVSCDNVTTVPVGALGRMVGYLSPEQERALAHAVAYAFDLDLG</sequence>
<protein>
    <submittedName>
        <fullName evidence="4">mRNA interferase MazF</fullName>
        <ecNumber evidence="4">3.1.-.-</ecNumber>
    </submittedName>
</protein>
<dbReference type="GO" id="GO:0006402">
    <property type="term" value="P:mRNA catabolic process"/>
    <property type="evidence" value="ECO:0007669"/>
    <property type="project" value="TreeGrafter"/>
</dbReference>
<dbReference type="GO" id="GO:0004521">
    <property type="term" value="F:RNA endonuclease activity"/>
    <property type="evidence" value="ECO:0007669"/>
    <property type="project" value="TreeGrafter"/>
</dbReference>
<dbReference type="InterPro" id="IPR011067">
    <property type="entry name" value="Plasmid_toxin/cell-grow_inhib"/>
</dbReference>
<dbReference type="GO" id="GO:0016787">
    <property type="term" value="F:hydrolase activity"/>
    <property type="evidence" value="ECO:0007669"/>
    <property type="project" value="UniProtKB-KW"/>
</dbReference>
<dbReference type="PANTHER" id="PTHR33988:SF2">
    <property type="entry name" value="ENDORIBONUCLEASE MAZF"/>
    <property type="match status" value="1"/>
</dbReference>